<evidence type="ECO:0000313" key="2">
    <source>
        <dbReference type="Proteomes" id="UP000284002"/>
    </source>
</evidence>
<name>A0A423HNQ0_9PSED</name>
<proteinExistence type="predicted"/>
<dbReference type="EMBL" id="MOBM01000020">
    <property type="protein sequence ID" value="RON14816.1"/>
    <property type="molecule type" value="Genomic_DNA"/>
</dbReference>
<protein>
    <submittedName>
        <fullName evidence="1">Uncharacterized protein</fullName>
    </submittedName>
</protein>
<evidence type="ECO:0000313" key="1">
    <source>
        <dbReference type="EMBL" id="RON14816.1"/>
    </source>
</evidence>
<sequence length="129" mass="14464">MIERESMDPWYHVILRFTEGARQLTKRFMPTDASLLSNLLELEGPTCLIEEVQVITAPWVNGGLSERMEKLICLNIGYDQKGECVLLHTVASGTVYSSTPDCLDVSSLSDIQTIYQDMKIAHSPVQECV</sequence>
<reference evidence="1 2" key="1">
    <citation type="submission" date="2016-10" db="EMBL/GenBank/DDBJ databases">
        <title>Comparative genome analysis of multiple Pseudomonas spp. focuses on biocontrol and plant growth promoting traits.</title>
        <authorList>
            <person name="Tao X.-Y."/>
            <person name="Taylor C.G."/>
        </authorList>
    </citation>
    <scope>NUCLEOTIDE SEQUENCE [LARGE SCALE GENOMIC DNA]</scope>
    <source>
        <strain evidence="1 2">36C6</strain>
    </source>
</reference>
<accession>A0A423HNQ0</accession>
<comment type="caution">
    <text evidence="1">The sequence shown here is derived from an EMBL/GenBank/DDBJ whole genome shotgun (WGS) entry which is preliminary data.</text>
</comment>
<dbReference type="Proteomes" id="UP000284002">
    <property type="component" value="Unassembled WGS sequence"/>
</dbReference>
<gene>
    <name evidence="1" type="ORF">BK662_15025</name>
</gene>
<dbReference type="AlphaFoldDB" id="A0A423HNQ0"/>
<organism evidence="1 2">
    <name type="scientific">Pseudomonas frederiksbergensis</name>
    <dbReference type="NCBI Taxonomy" id="104087"/>
    <lineage>
        <taxon>Bacteria</taxon>
        <taxon>Pseudomonadati</taxon>
        <taxon>Pseudomonadota</taxon>
        <taxon>Gammaproteobacteria</taxon>
        <taxon>Pseudomonadales</taxon>
        <taxon>Pseudomonadaceae</taxon>
        <taxon>Pseudomonas</taxon>
    </lineage>
</organism>